<dbReference type="SUPFAM" id="SSF51011">
    <property type="entry name" value="Glycosyl hydrolase domain"/>
    <property type="match status" value="1"/>
</dbReference>
<dbReference type="Proteomes" id="UP000183832">
    <property type="component" value="Unassembled WGS sequence"/>
</dbReference>
<keyword evidence="8 10" id="KW-0326">Glycosidase</keyword>
<evidence type="ECO:0000256" key="6">
    <source>
        <dbReference type="ARBA" id="ARBA00022824"/>
    </source>
</evidence>
<evidence type="ECO:0000259" key="14">
    <source>
        <dbReference type="Pfam" id="PF21365"/>
    </source>
</evidence>
<dbReference type="Gene3D" id="2.60.40.1760">
    <property type="entry name" value="glycosyl hydrolase (family 31)"/>
    <property type="match status" value="1"/>
</dbReference>
<keyword evidence="6" id="KW-0256">Endoplasmic reticulum</keyword>
<dbReference type="InterPro" id="IPR030458">
    <property type="entry name" value="Glyco_hydro_31_AS"/>
</dbReference>
<proteinExistence type="inferred from homology"/>
<evidence type="ECO:0000256" key="3">
    <source>
        <dbReference type="ARBA" id="ARBA00007806"/>
    </source>
</evidence>
<keyword evidence="16" id="KW-1185">Reference proteome</keyword>
<protein>
    <recommendedName>
        <fullName evidence="9">Glucosidase II subunit alpha</fullName>
    </recommendedName>
</protein>
<dbReference type="CDD" id="cd06603">
    <property type="entry name" value="GH31_GANC_GANAB_alpha"/>
    <property type="match status" value="1"/>
</dbReference>
<evidence type="ECO:0000256" key="9">
    <source>
        <dbReference type="ARBA" id="ARBA00042895"/>
    </source>
</evidence>
<dbReference type="STRING" id="568069.A0A1J1IYB0"/>
<dbReference type="InterPro" id="IPR000322">
    <property type="entry name" value="Glyco_hydro_31_TIM"/>
</dbReference>
<dbReference type="GO" id="GO:0090599">
    <property type="term" value="F:alpha-glucosidase activity"/>
    <property type="evidence" value="ECO:0007669"/>
    <property type="project" value="TreeGrafter"/>
</dbReference>
<dbReference type="Pfam" id="PF13802">
    <property type="entry name" value="Gal_mutarotas_2"/>
    <property type="match status" value="1"/>
</dbReference>
<dbReference type="EMBL" id="CVRI01000063">
    <property type="protein sequence ID" value="CRL04690.1"/>
    <property type="molecule type" value="Genomic_DNA"/>
</dbReference>
<feature type="domain" description="Glycoside hydrolase family 31 N-terminal" evidence="13">
    <location>
        <begin position="71"/>
        <end position="275"/>
    </location>
</feature>
<evidence type="ECO:0000259" key="12">
    <source>
        <dbReference type="Pfam" id="PF01055"/>
    </source>
</evidence>
<dbReference type="GO" id="GO:0030246">
    <property type="term" value="F:carbohydrate binding"/>
    <property type="evidence" value="ECO:0007669"/>
    <property type="project" value="InterPro"/>
</dbReference>
<organism evidence="15 16">
    <name type="scientific">Clunio marinus</name>
    <dbReference type="NCBI Taxonomy" id="568069"/>
    <lineage>
        <taxon>Eukaryota</taxon>
        <taxon>Metazoa</taxon>
        <taxon>Ecdysozoa</taxon>
        <taxon>Arthropoda</taxon>
        <taxon>Hexapoda</taxon>
        <taxon>Insecta</taxon>
        <taxon>Pterygota</taxon>
        <taxon>Neoptera</taxon>
        <taxon>Endopterygota</taxon>
        <taxon>Diptera</taxon>
        <taxon>Nematocera</taxon>
        <taxon>Chironomoidea</taxon>
        <taxon>Chironomidae</taxon>
        <taxon>Clunio</taxon>
    </lineage>
</organism>
<evidence type="ECO:0000256" key="11">
    <source>
        <dbReference type="SAM" id="SignalP"/>
    </source>
</evidence>
<dbReference type="GO" id="GO:0006491">
    <property type="term" value="P:N-glycan processing"/>
    <property type="evidence" value="ECO:0007669"/>
    <property type="project" value="TreeGrafter"/>
</dbReference>
<keyword evidence="5 10" id="KW-0378">Hydrolase</keyword>
<dbReference type="InterPro" id="IPR017853">
    <property type="entry name" value="GH"/>
</dbReference>
<dbReference type="Gene3D" id="2.60.40.1180">
    <property type="entry name" value="Golgi alpha-mannosidase II"/>
    <property type="match status" value="2"/>
</dbReference>
<evidence type="ECO:0000256" key="4">
    <source>
        <dbReference type="ARBA" id="ARBA00022729"/>
    </source>
</evidence>
<dbReference type="OrthoDB" id="3237269at2759"/>
<dbReference type="AlphaFoldDB" id="A0A1J1IYB0"/>
<keyword evidence="4 11" id="KW-0732">Signal</keyword>
<feature type="chain" id="PRO_5012949842" description="Glucosidase II subunit alpha" evidence="11">
    <location>
        <begin position="17"/>
        <end position="907"/>
    </location>
</feature>
<dbReference type="Pfam" id="PF01055">
    <property type="entry name" value="Glyco_hydro_31_2nd"/>
    <property type="match status" value="1"/>
</dbReference>
<dbReference type="PROSITE" id="PS00129">
    <property type="entry name" value="GLYCOSYL_HYDROL_F31_1"/>
    <property type="match status" value="1"/>
</dbReference>
<dbReference type="InterPro" id="IPR048395">
    <property type="entry name" value="Glyco_hydro_31_C"/>
</dbReference>
<dbReference type="PANTHER" id="PTHR22762">
    <property type="entry name" value="ALPHA-GLUCOSIDASE"/>
    <property type="match status" value="1"/>
</dbReference>
<name>A0A1J1IYB0_9DIPT</name>
<dbReference type="InterPro" id="IPR013780">
    <property type="entry name" value="Glyco_hydro_b"/>
</dbReference>
<feature type="domain" description="Glycosyl hydrolase family 31 C-terminal" evidence="14">
    <location>
        <begin position="651"/>
        <end position="744"/>
    </location>
</feature>
<dbReference type="Gene3D" id="3.20.20.80">
    <property type="entry name" value="Glycosidases"/>
    <property type="match status" value="2"/>
</dbReference>
<dbReference type="GO" id="GO:0005975">
    <property type="term" value="P:carbohydrate metabolic process"/>
    <property type="evidence" value="ECO:0007669"/>
    <property type="project" value="InterPro"/>
</dbReference>
<dbReference type="GO" id="GO:0005783">
    <property type="term" value="C:endoplasmic reticulum"/>
    <property type="evidence" value="ECO:0007669"/>
    <property type="project" value="UniProtKB-SubCell"/>
</dbReference>
<evidence type="ECO:0000313" key="15">
    <source>
        <dbReference type="EMBL" id="CRL04690.1"/>
    </source>
</evidence>
<comment type="subcellular location">
    <subcellularLocation>
        <location evidence="1">Endoplasmic reticulum</location>
    </subcellularLocation>
</comment>
<evidence type="ECO:0000256" key="8">
    <source>
        <dbReference type="ARBA" id="ARBA00023295"/>
    </source>
</evidence>
<dbReference type="InterPro" id="IPR011013">
    <property type="entry name" value="Gal_mutarotase_sf_dom"/>
</dbReference>
<evidence type="ECO:0000256" key="2">
    <source>
        <dbReference type="ARBA" id="ARBA00004833"/>
    </source>
</evidence>
<evidence type="ECO:0000256" key="10">
    <source>
        <dbReference type="RuleBase" id="RU361185"/>
    </source>
</evidence>
<gene>
    <name evidence="15" type="ORF">CLUMA_CG017754</name>
</gene>
<dbReference type="PANTHER" id="PTHR22762:SF54">
    <property type="entry name" value="BCDNA.GH04962"/>
    <property type="match status" value="1"/>
</dbReference>
<dbReference type="SUPFAM" id="SSF74650">
    <property type="entry name" value="Galactose mutarotase-like"/>
    <property type="match status" value="1"/>
</dbReference>
<evidence type="ECO:0000256" key="1">
    <source>
        <dbReference type="ARBA" id="ARBA00004240"/>
    </source>
</evidence>
<sequence length="907" mass="104388">MKTILILIVGICFVSGADRSLFKTCGQSSFCRRCRNVSGPSNYVFVQGTLAVDKNSATVEIQNTQNFHIFTLKISGLMDNTFRVEMDEKSPLSPRFRVTEALQQEPILENIDVTISDSEIIIRSKMNRAVITKSPLKIDFYRNDVHALTFNGNGLLRFEELRTKPAVLDPSEDPDSWEETFMDEVDSKPRGPEAVAVDFYFPESEVLFGIPEHCDSFALRTTLGDEPYRLYTLDVTGYEIDSRMPIYGAIPVLYGHGAGQTTGVFWHNSADTFVDVHDKKTVHFISETGIIDVFVLLGPSPKETFIQYTKLTGVTNLPQLHNLAYHQSRWNYMTQQEVIEVVDNFDLVDIPLDTVWLDIEYTNGKRYFTWDKSTFPQPLEMMQNLTDLGRYLTFIIDPHVFVDEDYSFYAQNRARGYYIKNSDGSDYQGVCWPGMSSYVDYFNPEARRFYADQYLLENFAENSVTTGIWNDMNEPTVFDVPEKTIPRDAVHFNGWEHRNLHSLYAHMQTKGTYDGMMRRSNGELRPFILTRAFFSGTQRYSAVWTGDNTDTWEYLEASIKMCLSISVAGISFCGSDVGGFFGDPEEELFVRWYQAAAFQPFFRSHANFDSPRREPYLLEGDSLAAVRDAIKIRYAMLPFWYTMFYEHERFGHPVMTPMLTNYPHDTRVFNLDNQYMLSDVLLVRPVTSKNATEVEVRFPPVDGITELWYDVTNYNKIENMAGGTNFYEVDRFKYPVFQRGGTIMPRKETERKSSMLMVDDPISLFVALDRNNEATGTLYIDDEKSFNYHHGEYLYLRFTFSDNSLSSHHIDDHAHFESSNKLARVCIADLNPRPLSATYTNARNETRELDVSYPDDVLYLVIETTDISLNDEWTIKLNYESGAKQNIICGGLLIFVLVLQFGKHLLN</sequence>
<evidence type="ECO:0000313" key="16">
    <source>
        <dbReference type="Proteomes" id="UP000183832"/>
    </source>
</evidence>
<comment type="pathway">
    <text evidence="2">Glycan metabolism; N-glycan metabolism.</text>
</comment>
<keyword evidence="7" id="KW-0325">Glycoprotein</keyword>
<feature type="domain" description="Glycoside hydrolase family 31 TIM barrel" evidence="12">
    <location>
        <begin position="316"/>
        <end position="643"/>
    </location>
</feature>
<accession>A0A1J1IYB0</accession>
<evidence type="ECO:0000256" key="5">
    <source>
        <dbReference type="ARBA" id="ARBA00022801"/>
    </source>
</evidence>
<dbReference type="InterPro" id="IPR025887">
    <property type="entry name" value="Glyco_hydro_31_N_dom"/>
</dbReference>
<dbReference type="Pfam" id="PF21365">
    <property type="entry name" value="Glyco_hydro_31_3rd"/>
    <property type="match status" value="1"/>
</dbReference>
<comment type="similarity">
    <text evidence="3 10">Belongs to the glycosyl hydrolase 31 family.</text>
</comment>
<reference evidence="15 16" key="1">
    <citation type="submission" date="2015-04" db="EMBL/GenBank/DDBJ databases">
        <authorList>
            <person name="Syromyatnikov M.Y."/>
            <person name="Popov V.N."/>
        </authorList>
    </citation>
    <scope>NUCLEOTIDE SEQUENCE [LARGE SCALE GENOMIC DNA]</scope>
</reference>
<evidence type="ECO:0000259" key="13">
    <source>
        <dbReference type="Pfam" id="PF13802"/>
    </source>
</evidence>
<evidence type="ECO:0000256" key="7">
    <source>
        <dbReference type="ARBA" id="ARBA00023180"/>
    </source>
</evidence>
<dbReference type="CDD" id="cd14752">
    <property type="entry name" value="GH31_N"/>
    <property type="match status" value="1"/>
</dbReference>
<dbReference type="SUPFAM" id="SSF51445">
    <property type="entry name" value="(Trans)glycosidases"/>
    <property type="match status" value="1"/>
</dbReference>
<feature type="signal peptide" evidence="11">
    <location>
        <begin position="1"/>
        <end position="16"/>
    </location>
</feature>